<dbReference type="InterPro" id="IPR001707">
    <property type="entry name" value="Cmp_AcTrfase"/>
</dbReference>
<dbReference type="AlphaFoldDB" id="A0A9D1RA76"/>
<dbReference type="PANTHER" id="PTHR38474">
    <property type="entry name" value="SLR0299 PROTEIN"/>
    <property type="match status" value="1"/>
</dbReference>
<dbReference type="Pfam" id="PF00302">
    <property type="entry name" value="CAT"/>
    <property type="match status" value="1"/>
</dbReference>
<protein>
    <submittedName>
        <fullName evidence="1">Chloramphenicol acetyltransferase</fullName>
    </submittedName>
</protein>
<evidence type="ECO:0000313" key="1">
    <source>
        <dbReference type="EMBL" id="HIW84393.1"/>
    </source>
</evidence>
<accession>A0A9D1RA76</accession>
<name>A0A9D1RA76_9FIRM</name>
<dbReference type="GO" id="GO:0008811">
    <property type="term" value="F:chloramphenicol O-acetyltransferase activity"/>
    <property type="evidence" value="ECO:0007669"/>
    <property type="project" value="InterPro"/>
</dbReference>
<dbReference type="SMART" id="SM01059">
    <property type="entry name" value="CAT"/>
    <property type="match status" value="1"/>
</dbReference>
<gene>
    <name evidence="1" type="ORF">H9873_08730</name>
</gene>
<dbReference type="Proteomes" id="UP000824263">
    <property type="component" value="Unassembled WGS sequence"/>
</dbReference>
<dbReference type="EMBL" id="DXGF01000150">
    <property type="protein sequence ID" value="HIW84393.1"/>
    <property type="molecule type" value="Genomic_DNA"/>
</dbReference>
<dbReference type="Gene3D" id="3.30.559.10">
    <property type="entry name" value="Chloramphenicol acetyltransferase-like domain"/>
    <property type="match status" value="1"/>
</dbReference>
<reference evidence="1" key="2">
    <citation type="submission" date="2021-04" db="EMBL/GenBank/DDBJ databases">
        <authorList>
            <person name="Gilroy R."/>
        </authorList>
    </citation>
    <scope>NUCLEOTIDE SEQUENCE</scope>
    <source>
        <strain evidence="1">ChiSxjej1B13-11762</strain>
    </source>
</reference>
<organism evidence="1 2">
    <name type="scientific">Candidatus Dorea gallistercoris</name>
    <dbReference type="NCBI Taxonomy" id="2838542"/>
    <lineage>
        <taxon>Bacteria</taxon>
        <taxon>Bacillati</taxon>
        <taxon>Bacillota</taxon>
        <taxon>Clostridia</taxon>
        <taxon>Lachnospirales</taxon>
        <taxon>Lachnospiraceae</taxon>
        <taxon>Dorea</taxon>
    </lineage>
</organism>
<dbReference type="SUPFAM" id="SSF52777">
    <property type="entry name" value="CoA-dependent acyltransferases"/>
    <property type="match status" value="1"/>
</dbReference>
<dbReference type="InterPro" id="IPR023213">
    <property type="entry name" value="CAT-like_dom_sf"/>
</dbReference>
<sequence length="203" mass="23780">MREVDPRSTDRAVSWNLYIEAPMPMVTIFKTLDISPLMRRKEQGYKLNMLLCWCIALAADKTKEFRLLPVGRKMMEYDQIGVNVIVANVKGGINSCDLPFEPELDRFRDIYQKLTEQVRQTCTDHEIQDHMIVGTSSLVKYEIDGVINMYSGIYNNPFLIWGKYRQEGERTLLQISFQFHHVQMDGMEACEFLERLQEEIDRS</sequence>
<reference evidence="1" key="1">
    <citation type="journal article" date="2021" name="PeerJ">
        <title>Extensive microbial diversity within the chicken gut microbiome revealed by metagenomics and culture.</title>
        <authorList>
            <person name="Gilroy R."/>
            <person name="Ravi A."/>
            <person name="Getino M."/>
            <person name="Pursley I."/>
            <person name="Horton D.L."/>
            <person name="Alikhan N.F."/>
            <person name="Baker D."/>
            <person name="Gharbi K."/>
            <person name="Hall N."/>
            <person name="Watson M."/>
            <person name="Adriaenssens E.M."/>
            <person name="Foster-Nyarko E."/>
            <person name="Jarju S."/>
            <person name="Secka A."/>
            <person name="Antonio M."/>
            <person name="Oren A."/>
            <person name="Chaudhuri R.R."/>
            <person name="La Ragione R."/>
            <person name="Hildebrand F."/>
            <person name="Pallen M.J."/>
        </authorList>
    </citation>
    <scope>NUCLEOTIDE SEQUENCE</scope>
    <source>
        <strain evidence="1">ChiSxjej1B13-11762</strain>
    </source>
</reference>
<proteinExistence type="predicted"/>
<dbReference type="PANTHER" id="PTHR38474:SF1">
    <property type="entry name" value="SLR0299 PROTEIN"/>
    <property type="match status" value="1"/>
</dbReference>
<evidence type="ECO:0000313" key="2">
    <source>
        <dbReference type="Proteomes" id="UP000824263"/>
    </source>
</evidence>
<dbReference type="NCBIfam" id="NF040637">
    <property type="entry name" value="CatA_like_2"/>
    <property type="match status" value="1"/>
</dbReference>
<comment type="caution">
    <text evidence="1">The sequence shown here is derived from an EMBL/GenBank/DDBJ whole genome shotgun (WGS) entry which is preliminary data.</text>
</comment>